<dbReference type="AlphaFoldDB" id="A0AA36HWS6"/>
<gene>
    <name evidence="2" type="ORF">EVOR1521_LOCUS20037</name>
    <name evidence="1" type="ORF">EVOR1521_LOCUS5759</name>
</gene>
<comment type="caution">
    <text evidence="1">The sequence shown here is derived from an EMBL/GenBank/DDBJ whole genome shotgun (WGS) entry which is preliminary data.</text>
</comment>
<keyword evidence="3" id="KW-1185">Reference proteome</keyword>
<organism evidence="1 3">
    <name type="scientific">Effrenium voratum</name>
    <dbReference type="NCBI Taxonomy" id="2562239"/>
    <lineage>
        <taxon>Eukaryota</taxon>
        <taxon>Sar</taxon>
        <taxon>Alveolata</taxon>
        <taxon>Dinophyceae</taxon>
        <taxon>Suessiales</taxon>
        <taxon>Symbiodiniaceae</taxon>
        <taxon>Effrenium</taxon>
    </lineage>
</organism>
<dbReference type="SUPFAM" id="SSF53335">
    <property type="entry name" value="S-adenosyl-L-methionine-dependent methyltransferases"/>
    <property type="match status" value="1"/>
</dbReference>
<dbReference type="InterPro" id="IPR029063">
    <property type="entry name" value="SAM-dependent_MTases_sf"/>
</dbReference>
<dbReference type="Proteomes" id="UP001178507">
    <property type="component" value="Unassembled WGS sequence"/>
</dbReference>
<name>A0AA36HWS6_9DINO</name>
<dbReference type="EMBL" id="CAUJNA010000421">
    <property type="protein sequence ID" value="CAJ1376793.1"/>
    <property type="molecule type" value="Genomic_DNA"/>
</dbReference>
<proteinExistence type="predicted"/>
<dbReference type="Gene3D" id="3.40.50.150">
    <property type="entry name" value="Vaccinia Virus protein VP39"/>
    <property type="match status" value="1"/>
</dbReference>
<sequence length="248" mass="27789">MLRAALLPFLVSEAADGKVRVPGIGAVMLLPEELSLLHSALEGKSSYFEFGSGASTVHVAARFPDLRIVSVDTDAAWSGTVQRHRWLRANGSRGSRVRVRHVDLGPVQAFGYPLQNLSYCTYLRRRCLVLGHQGSCIHETCAKREFVGLRSTWPRFSDAVLEEMPRGGWDVVMVDARFRVACALKSLQALKPNGLVLVHDWQDGRGYEEIQNYARLEMVVKSLALFRPLKSADQRLRHAARRFEYTPG</sequence>
<evidence type="ECO:0000313" key="2">
    <source>
        <dbReference type="EMBL" id="CAJ1395654.1"/>
    </source>
</evidence>
<accession>A0AA36HWS6</accession>
<evidence type="ECO:0000313" key="1">
    <source>
        <dbReference type="EMBL" id="CAJ1376793.1"/>
    </source>
</evidence>
<dbReference type="EMBL" id="CAUJNA010003205">
    <property type="protein sequence ID" value="CAJ1395654.1"/>
    <property type="molecule type" value="Genomic_DNA"/>
</dbReference>
<reference evidence="1" key="1">
    <citation type="submission" date="2023-08" db="EMBL/GenBank/DDBJ databases">
        <authorList>
            <person name="Chen Y."/>
            <person name="Shah S."/>
            <person name="Dougan E. K."/>
            <person name="Thang M."/>
            <person name="Chan C."/>
        </authorList>
    </citation>
    <scope>NUCLEOTIDE SEQUENCE</scope>
</reference>
<evidence type="ECO:0000313" key="3">
    <source>
        <dbReference type="Proteomes" id="UP001178507"/>
    </source>
</evidence>
<protein>
    <submittedName>
        <fullName evidence="1">Uncharacterized protein</fullName>
    </submittedName>
</protein>